<comment type="similarity">
    <text evidence="1">Belongs to the TRAFAC class TrmE-Era-EngA-EngB-Septin-like GTPase superfamily. AIG1/Toc34/Toc159-like paraseptin GTPase family. IAN subfamily.</text>
</comment>
<evidence type="ECO:0000256" key="1">
    <source>
        <dbReference type="ARBA" id="ARBA00008535"/>
    </source>
</evidence>
<evidence type="ECO:0000256" key="3">
    <source>
        <dbReference type="ARBA" id="ARBA00023134"/>
    </source>
</evidence>
<keyword evidence="3" id="KW-0342">GTP-binding</keyword>
<dbReference type="Ensembl" id="ENSKMAT00000014644.1">
    <property type="protein sequence ID" value="ENSKMAP00000014431.1"/>
    <property type="gene ID" value="ENSKMAG00000010832.1"/>
</dbReference>
<proteinExistence type="inferred from homology"/>
<evidence type="ECO:0000256" key="2">
    <source>
        <dbReference type="ARBA" id="ARBA00022741"/>
    </source>
</evidence>
<dbReference type="InterPro" id="IPR045058">
    <property type="entry name" value="GIMA/IAN/Toc"/>
</dbReference>
<feature type="coiled-coil region" evidence="4">
    <location>
        <begin position="385"/>
        <end position="461"/>
    </location>
</feature>
<protein>
    <recommendedName>
        <fullName evidence="5">AIG1-type G domain-containing protein</fullName>
    </recommendedName>
</protein>
<evidence type="ECO:0000256" key="4">
    <source>
        <dbReference type="SAM" id="Coils"/>
    </source>
</evidence>
<dbReference type="PANTHER" id="PTHR10903:SF188">
    <property type="entry name" value="GTPASE IMAP FAMILY MEMBER 2-LIKE-RELATED"/>
    <property type="match status" value="1"/>
</dbReference>
<keyword evidence="2" id="KW-0547">Nucleotide-binding</keyword>
<keyword evidence="7" id="KW-1185">Reference proteome</keyword>
<organism evidence="6 7">
    <name type="scientific">Kryptolebias marmoratus</name>
    <name type="common">Mangrove killifish</name>
    <name type="synonym">Rivulus marmoratus</name>
    <dbReference type="NCBI Taxonomy" id="37003"/>
    <lineage>
        <taxon>Eukaryota</taxon>
        <taxon>Metazoa</taxon>
        <taxon>Chordata</taxon>
        <taxon>Craniata</taxon>
        <taxon>Vertebrata</taxon>
        <taxon>Euteleostomi</taxon>
        <taxon>Actinopterygii</taxon>
        <taxon>Neopterygii</taxon>
        <taxon>Teleostei</taxon>
        <taxon>Neoteleostei</taxon>
        <taxon>Acanthomorphata</taxon>
        <taxon>Ovalentaria</taxon>
        <taxon>Atherinomorphae</taxon>
        <taxon>Cyprinodontiformes</taxon>
        <taxon>Rivulidae</taxon>
        <taxon>Kryptolebias</taxon>
    </lineage>
</organism>
<dbReference type="PROSITE" id="PS51720">
    <property type="entry name" value="G_AIG1"/>
    <property type="match status" value="1"/>
</dbReference>
<feature type="domain" description="AIG1-type G" evidence="5">
    <location>
        <begin position="190"/>
        <end position="392"/>
    </location>
</feature>
<dbReference type="AlphaFoldDB" id="A0A3Q3ADV5"/>
<accession>A0A3Q3ADV5</accession>
<dbReference type="Pfam" id="PF04548">
    <property type="entry name" value="AIG1"/>
    <property type="match status" value="2"/>
</dbReference>
<name>A0A3Q3ADV5_KRYMA</name>
<dbReference type="GO" id="GO:0005525">
    <property type="term" value="F:GTP binding"/>
    <property type="evidence" value="ECO:0007669"/>
    <property type="project" value="UniProtKB-KW"/>
</dbReference>
<dbReference type="PANTHER" id="PTHR10903">
    <property type="entry name" value="GTPASE, IMAP FAMILY MEMBER-RELATED"/>
    <property type="match status" value="1"/>
</dbReference>
<dbReference type="Gene3D" id="3.40.50.300">
    <property type="entry name" value="P-loop containing nucleotide triphosphate hydrolases"/>
    <property type="match status" value="2"/>
</dbReference>
<dbReference type="GeneTree" id="ENSGT01120000271858"/>
<dbReference type="Proteomes" id="UP000264800">
    <property type="component" value="Unplaced"/>
</dbReference>
<evidence type="ECO:0000313" key="7">
    <source>
        <dbReference type="Proteomes" id="UP000264800"/>
    </source>
</evidence>
<sequence>FQEHEYFYKLELVKLMIREPELVIHKPSSGCMASTGEWEGKTVTVVNTPDLFSLPLKNIRREVKNCMGLCPPGPNVLLLLVNPSDFTEDDRITLNFILSLFGPNAFKHSMVIMTHTKEMSSVQELLKDCGGSCYTILPFGFPATPISTCPSLSLLTCSHLPRHPQYLNPVISFHTPLTSSFTVADKEQKPESLRIVLIGKTGAGKSSSGNTILERDEFETESSEESVTKSCEKAQCEVDGRPVVVVDTPALFDSSLSEEEVSEELGKCISLLAPGPHVFLLVIQIGRFTSQDNETLEQLKTAFGKNSEKFTIVLFTRGDELDFGEKTIEKYIEECDESCKKLISDCGQRYHVFNNYDKQNRLQVSELMKKIDGVVKENGGSCYTNDTMKEAEAALNKENREEKRNKTKLEDIKKEIEEKQKAWEREKKELKERRRLEDERLEKMERELKKLQEEFRFIVCCFLYFLF</sequence>
<dbReference type="STRING" id="37003.ENSKMAP00000014431"/>
<dbReference type="FunFam" id="3.40.50.300:FF:000366">
    <property type="entry name" value="GTPase, IMAP family member 2"/>
    <property type="match status" value="1"/>
</dbReference>
<dbReference type="InterPro" id="IPR006703">
    <property type="entry name" value="G_AIG1"/>
</dbReference>
<dbReference type="CDD" id="cd01852">
    <property type="entry name" value="AIG1"/>
    <property type="match status" value="1"/>
</dbReference>
<keyword evidence="4" id="KW-0175">Coiled coil</keyword>
<reference evidence="6" key="1">
    <citation type="submission" date="2025-08" db="UniProtKB">
        <authorList>
            <consortium name="Ensembl"/>
        </authorList>
    </citation>
    <scope>IDENTIFICATION</scope>
</reference>
<dbReference type="InterPro" id="IPR027417">
    <property type="entry name" value="P-loop_NTPase"/>
</dbReference>
<evidence type="ECO:0000259" key="5">
    <source>
        <dbReference type="PROSITE" id="PS51720"/>
    </source>
</evidence>
<reference evidence="6" key="2">
    <citation type="submission" date="2025-09" db="UniProtKB">
        <authorList>
            <consortium name="Ensembl"/>
        </authorList>
    </citation>
    <scope>IDENTIFICATION</scope>
</reference>
<dbReference type="OMA" id="VQNSKNR"/>
<evidence type="ECO:0000313" key="6">
    <source>
        <dbReference type="Ensembl" id="ENSKMAP00000014431.1"/>
    </source>
</evidence>
<dbReference type="SUPFAM" id="SSF52540">
    <property type="entry name" value="P-loop containing nucleoside triphosphate hydrolases"/>
    <property type="match status" value="2"/>
</dbReference>